<reference evidence="2" key="1">
    <citation type="submission" date="2020-07" db="EMBL/GenBank/DDBJ databases">
        <title>Highly diverse flavobacterial phages as mortality factor during North Sea spring blooms.</title>
        <authorList>
            <person name="Bartlau N."/>
            <person name="Wichels A."/>
            <person name="Krohne G."/>
            <person name="Adriaenssens E.M."/>
            <person name="Heins A."/>
            <person name="Fuchs B.M."/>
            <person name="Amann R."/>
            <person name="Moraru C."/>
        </authorList>
    </citation>
    <scope>NUCLEOTIDE SEQUENCE</scope>
</reference>
<keyword evidence="3" id="KW-1185">Reference proteome</keyword>
<name>A0A8E5EBM4_9CAUD</name>
<evidence type="ECO:0000313" key="2">
    <source>
        <dbReference type="EMBL" id="QQV91524.1"/>
    </source>
</evidence>
<proteinExistence type="predicted"/>
<evidence type="ECO:0000313" key="3">
    <source>
        <dbReference type="Proteomes" id="UP000693868"/>
    </source>
</evidence>
<feature type="coiled-coil region" evidence="1">
    <location>
        <begin position="56"/>
        <end position="83"/>
    </location>
</feature>
<evidence type="ECO:0000256" key="1">
    <source>
        <dbReference type="SAM" id="Coils"/>
    </source>
</evidence>
<accession>A0A8E5EBM4</accession>
<dbReference type="Proteomes" id="UP000693868">
    <property type="component" value="Segment"/>
</dbReference>
<sequence>MKKYIQPTIIIILIALLLNQFFFNRALSSRYEENIKAQEDTTSYYRNKLGQEVSTKLSLQLTKRELNKKLETKSEENIRLKEALRKMKKPIVVIQSDQEVEIDTIYVPLKNNKDYQFSFNEKVNKKWFSLDIKGNEKGLYISDFKLQNNQTLVFGWKKKNIFYNPELRAEITNTNPYFKQTNVKPIYIVYKRSWYENPMYTIPAGFILGAAVSKF</sequence>
<gene>
    <name evidence="2" type="ORF">Gundel1_87</name>
</gene>
<keyword evidence="1" id="KW-0175">Coiled coil</keyword>
<organism evidence="2 3">
    <name type="scientific">Tenacibaculum phage Gundel_1</name>
    <dbReference type="NCBI Taxonomy" id="2745672"/>
    <lineage>
        <taxon>Viruses</taxon>
        <taxon>Duplodnaviria</taxon>
        <taxon>Heunggongvirae</taxon>
        <taxon>Uroviricota</taxon>
        <taxon>Caudoviricetes</taxon>
        <taxon>Pachyviridae</taxon>
        <taxon>Gundelvirus</taxon>
        <taxon>Gundelvirus Gundel</taxon>
    </lineage>
</organism>
<dbReference type="EMBL" id="MT732474">
    <property type="protein sequence ID" value="QQV91524.1"/>
    <property type="molecule type" value="Genomic_DNA"/>
</dbReference>
<protein>
    <submittedName>
        <fullName evidence="2">Uncharacterized protein</fullName>
    </submittedName>
</protein>